<sequence length="70" mass="6653">GGRSREHLPRGGMGGGGGRAGRGGAGAGSRGAPEPSGCLSRARPSSSSAQRPPLAAPRSPGGRPPSHSAS</sequence>
<protein>
    <submittedName>
        <fullName evidence="1">Uncharacterized protein</fullName>
    </submittedName>
</protein>
<name>A0AC59YB84_RANTA</name>
<proteinExistence type="predicted"/>
<reference evidence="1" key="2">
    <citation type="submission" date="2025-03" db="EMBL/GenBank/DDBJ databases">
        <authorList>
            <consortium name="ELIXIR-Norway"/>
            <consortium name="Elixir Norway"/>
        </authorList>
    </citation>
    <scope>NUCLEOTIDE SEQUENCE</scope>
</reference>
<gene>
    <name evidence="1" type="ORF">MRATA1EN22A_LOCUS4012</name>
</gene>
<accession>A0AC59YB84</accession>
<organism evidence="1 2">
    <name type="scientific">Rangifer tarandus platyrhynchus</name>
    <name type="common">Svalbard reindeer</name>
    <dbReference type="NCBI Taxonomy" id="3082113"/>
    <lineage>
        <taxon>Eukaryota</taxon>
        <taxon>Metazoa</taxon>
        <taxon>Chordata</taxon>
        <taxon>Craniata</taxon>
        <taxon>Vertebrata</taxon>
        <taxon>Euteleostomi</taxon>
        <taxon>Mammalia</taxon>
        <taxon>Eutheria</taxon>
        <taxon>Laurasiatheria</taxon>
        <taxon>Artiodactyla</taxon>
        <taxon>Ruminantia</taxon>
        <taxon>Pecora</taxon>
        <taxon>Cervidae</taxon>
        <taxon>Odocoileinae</taxon>
        <taxon>Rangifer</taxon>
    </lineage>
</organism>
<feature type="non-terminal residue" evidence="1">
    <location>
        <position position="70"/>
    </location>
</feature>
<dbReference type="EMBL" id="OX596096">
    <property type="protein sequence ID" value="CAM9544218.1"/>
    <property type="molecule type" value="Genomic_DNA"/>
</dbReference>
<evidence type="ECO:0000313" key="2">
    <source>
        <dbReference type="Proteomes" id="UP001162501"/>
    </source>
</evidence>
<evidence type="ECO:0000313" key="1">
    <source>
        <dbReference type="EMBL" id="CAM9544218.1"/>
    </source>
</evidence>
<dbReference type="Proteomes" id="UP001162501">
    <property type="component" value="Chromosome 12"/>
</dbReference>
<feature type="non-terminal residue" evidence="1">
    <location>
        <position position="1"/>
    </location>
</feature>
<reference evidence="1" key="1">
    <citation type="submission" date="2023-05" db="EMBL/GenBank/DDBJ databases">
        <authorList>
            <consortium name="ELIXIR-Norway"/>
        </authorList>
    </citation>
    <scope>NUCLEOTIDE SEQUENCE</scope>
</reference>